<evidence type="ECO:0000313" key="2">
    <source>
        <dbReference type="Proteomes" id="UP000324222"/>
    </source>
</evidence>
<comment type="caution">
    <text evidence="1">The sequence shown here is derived from an EMBL/GenBank/DDBJ whole genome shotgun (WGS) entry which is preliminary data.</text>
</comment>
<gene>
    <name evidence="1" type="ORF">E2C01_012707</name>
</gene>
<accession>A0A5B7DEF0</accession>
<dbReference type="AlphaFoldDB" id="A0A5B7DEF0"/>
<dbReference type="EMBL" id="VSRR010000803">
    <property type="protein sequence ID" value="MPC19781.1"/>
    <property type="molecule type" value="Genomic_DNA"/>
</dbReference>
<organism evidence="1 2">
    <name type="scientific">Portunus trituberculatus</name>
    <name type="common">Swimming crab</name>
    <name type="synonym">Neptunus trituberculatus</name>
    <dbReference type="NCBI Taxonomy" id="210409"/>
    <lineage>
        <taxon>Eukaryota</taxon>
        <taxon>Metazoa</taxon>
        <taxon>Ecdysozoa</taxon>
        <taxon>Arthropoda</taxon>
        <taxon>Crustacea</taxon>
        <taxon>Multicrustacea</taxon>
        <taxon>Malacostraca</taxon>
        <taxon>Eumalacostraca</taxon>
        <taxon>Eucarida</taxon>
        <taxon>Decapoda</taxon>
        <taxon>Pleocyemata</taxon>
        <taxon>Brachyura</taxon>
        <taxon>Eubrachyura</taxon>
        <taxon>Portunoidea</taxon>
        <taxon>Portunidae</taxon>
        <taxon>Portuninae</taxon>
        <taxon>Portunus</taxon>
    </lineage>
</organism>
<name>A0A5B7DEF0_PORTR</name>
<proteinExistence type="predicted"/>
<dbReference type="Proteomes" id="UP000324222">
    <property type="component" value="Unassembled WGS sequence"/>
</dbReference>
<keyword evidence="2" id="KW-1185">Reference proteome</keyword>
<evidence type="ECO:0000313" key="1">
    <source>
        <dbReference type="EMBL" id="MPC19781.1"/>
    </source>
</evidence>
<sequence>MAAGRHRGADQRPATYRQAAAILSFCTTTKADSLWRRIRSGRSGSKLTLKITECFLASSEDGSLRCCRQNAV</sequence>
<protein>
    <submittedName>
        <fullName evidence="1">Uncharacterized protein</fullName>
    </submittedName>
</protein>
<reference evidence="1 2" key="1">
    <citation type="submission" date="2019-05" db="EMBL/GenBank/DDBJ databases">
        <title>Another draft genome of Portunus trituberculatus and its Hox gene families provides insights of decapod evolution.</title>
        <authorList>
            <person name="Jeong J.-H."/>
            <person name="Song I."/>
            <person name="Kim S."/>
            <person name="Choi T."/>
            <person name="Kim D."/>
            <person name="Ryu S."/>
            <person name="Kim W."/>
        </authorList>
    </citation>
    <scope>NUCLEOTIDE SEQUENCE [LARGE SCALE GENOMIC DNA]</scope>
    <source>
        <tissue evidence="1">Muscle</tissue>
    </source>
</reference>